<comment type="caution">
    <text evidence="4">The sequence shown here is derived from an EMBL/GenBank/DDBJ whole genome shotgun (WGS) entry which is preliminary data.</text>
</comment>
<dbReference type="GO" id="GO:0016811">
    <property type="term" value="F:hydrolase activity, acting on carbon-nitrogen (but not peptide) bonds, in linear amides"/>
    <property type="evidence" value="ECO:0007669"/>
    <property type="project" value="InterPro"/>
</dbReference>
<dbReference type="InterPro" id="IPR050266">
    <property type="entry name" value="AB_hydrolase_sf"/>
</dbReference>
<dbReference type="InterPro" id="IPR029058">
    <property type="entry name" value="AB_hydrolase_fold"/>
</dbReference>
<keyword evidence="1 2" id="KW-0378">Hydrolase</keyword>
<protein>
    <recommendedName>
        <fullName evidence="2">Putative carbamate hydrolase RutD</fullName>
        <ecNumber evidence="2">3.5.1.-</ecNumber>
    </recommendedName>
    <alternativeName>
        <fullName evidence="2">Aminohydrolase</fullName>
    </alternativeName>
</protein>
<evidence type="ECO:0000259" key="3">
    <source>
        <dbReference type="Pfam" id="PF00561"/>
    </source>
</evidence>
<dbReference type="InterPro" id="IPR000073">
    <property type="entry name" value="AB_hydrolase_1"/>
</dbReference>
<proteinExistence type="inferred from homology"/>
<dbReference type="PRINTS" id="PR00111">
    <property type="entry name" value="ABHYDROLASE"/>
</dbReference>
<dbReference type="AlphaFoldDB" id="A0A1E8F8M8"/>
<dbReference type="Gene3D" id="3.40.50.1820">
    <property type="entry name" value="alpha/beta hydrolase"/>
    <property type="match status" value="1"/>
</dbReference>
<comment type="function">
    <text evidence="2">Involved in pyrimidine catabolism. May facilitate the hydrolysis of carbamate, a reaction that can also occur spontaneously.</text>
</comment>
<dbReference type="HAMAP" id="MF_00832">
    <property type="entry name" value="RutD"/>
    <property type="match status" value="1"/>
</dbReference>
<name>A0A1E8F8M8_9ALTE</name>
<evidence type="ECO:0000256" key="1">
    <source>
        <dbReference type="ARBA" id="ARBA00022801"/>
    </source>
</evidence>
<evidence type="ECO:0000313" key="4">
    <source>
        <dbReference type="EMBL" id="OFI32265.1"/>
    </source>
</evidence>
<comment type="catalytic activity">
    <reaction evidence="2">
        <text>carbamate + 2 H(+) = NH4(+) + CO2</text>
        <dbReference type="Rhea" id="RHEA:15649"/>
        <dbReference type="ChEBI" id="CHEBI:13941"/>
        <dbReference type="ChEBI" id="CHEBI:15378"/>
        <dbReference type="ChEBI" id="CHEBI:16526"/>
        <dbReference type="ChEBI" id="CHEBI:28938"/>
    </reaction>
</comment>
<dbReference type="InterPro" id="IPR019913">
    <property type="entry name" value="Pyrimidine_utilisation_RutD"/>
</dbReference>
<dbReference type="PANTHER" id="PTHR43798">
    <property type="entry name" value="MONOACYLGLYCEROL LIPASE"/>
    <property type="match status" value="1"/>
</dbReference>
<evidence type="ECO:0000313" key="5">
    <source>
        <dbReference type="Proteomes" id="UP000176037"/>
    </source>
</evidence>
<dbReference type="PANTHER" id="PTHR43798:SF33">
    <property type="entry name" value="HYDROLASE, PUTATIVE (AFU_ORTHOLOGUE AFUA_2G14860)-RELATED"/>
    <property type="match status" value="1"/>
</dbReference>
<dbReference type="RefSeq" id="WP_070178510.1">
    <property type="nucleotide sequence ID" value="NZ_BMJR01000013.1"/>
</dbReference>
<dbReference type="GO" id="GO:0016020">
    <property type="term" value="C:membrane"/>
    <property type="evidence" value="ECO:0007669"/>
    <property type="project" value="TreeGrafter"/>
</dbReference>
<organism evidence="4 5">
    <name type="scientific">Alteromonas lipolytica</name>
    <dbReference type="NCBI Taxonomy" id="1856405"/>
    <lineage>
        <taxon>Bacteria</taxon>
        <taxon>Pseudomonadati</taxon>
        <taxon>Pseudomonadota</taxon>
        <taxon>Gammaproteobacteria</taxon>
        <taxon>Alteromonadales</taxon>
        <taxon>Alteromonadaceae</taxon>
        <taxon>Alteromonas/Salinimonas group</taxon>
        <taxon>Alteromonas</taxon>
    </lineage>
</organism>
<dbReference type="SUPFAM" id="SSF53474">
    <property type="entry name" value="alpha/beta-Hydrolases"/>
    <property type="match status" value="1"/>
</dbReference>
<dbReference type="GO" id="GO:0019740">
    <property type="term" value="P:nitrogen utilization"/>
    <property type="evidence" value="ECO:0007669"/>
    <property type="project" value="UniProtKB-UniRule"/>
</dbReference>
<feature type="domain" description="AB hydrolase-1" evidence="3">
    <location>
        <begin position="14"/>
        <end position="119"/>
    </location>
</feature>
<dbReference type="OrthoDB" id="9804723at2"/>
<dbReference type="NCBIfam" id="TIGR03611">
    <property type="entry name" value="RutD"/>
    <property type="match status" value="1"/>
</dbReference>
<dbReference type="EC" id="3.5.1.-" evidence="2"/>
<dbReference type="EMBL" id="MJIC01000020">
    <property type="protein sequence ID" value="OFI32265.1"/>
    <property type="molecule type" value="Genomic_DNA"/>
</dbReference>
<accession>A0A1E8F8M8</accession>
<evidence type="ECO:0000256" key="2">
    <source>
        <dbReference type="HAMAP-Rule" id="MF_00832"/>
    </source>
</evidence>
<gene>
    <name evidence="2" type="primary">rutD</name>
    <name evidence="4" type="ORF">BFC17_07380</name>
</gene>
<dbReference type="Pfam" id="PF00561">
    <property type="entry name" value="Abhydrolase_1"/>
    <property type="match status" value="1"/>
</dbReference>
<sequence length="262" mass="28823">MYFEWHGSANPNAPVVVCSSGLGGAAQFWSPQLKALSADYRVLLYDHKGTGRSPAPLPDDYTIAQMAEELLSLLVSLAVSRCHFIGHALGGLVGLRMAYVKPSLFDSLILINAWASANPHTLRCFAIRKSILANCEASVFLKMQSLLLYPPDYIAEHADLLEQEEARHEAHFPDKTNLLARISALSMFDMQAQLPEINTPILVLANKDDALVPWQQSKVLADGLPHGQLHLCDYGGHASTVTTPDKINTILLDYLNQATRKH</sequence>
<comment type="similarity">
    <text evidence="2">Belongs to the AB hydrolase superfamily. Hydrolase RutD family.</text>
</comment>
<keyword evidence="5" id="KW-1185">Reference proteome</keyword>
<dbReference type="GO" id="GO:0006212">
    <property type="term" value="P:uracil catabolic process"/>
    <property type="evidence" value="ECO:0007669"/>
    <property type="project" value="UniProtKB-UniRule"/>
</dbReference>
<dbReference type="Proteomes" id="UP000176037">
    <property type="component" value="Unassembled WGS sequence"/>
</dbReference>
<dbReference type="STRING" id="1856405.BFC17_07380"/>
<reference evidence="4 5" key="1">
    <citation type="submission" date="2016-09" db="EMBL/GenBank/DDBJ databases">
        <title>Alteromonas lipolytica, a new species isolated from sea water.</title>
        <authorList>
            <person name="Wu Y.-H."/>
            <person name="Cheng H."/>
            <person name="Xu X.-W."/>
        </authorList>
    </citation>
    <scope>NUCLEOTIDE SEQUENCE [LARGE SCALE GENOMIC DNA]</scope>
    <source>
        <strain evidence="4 5">JW12</strain>
    </source>
</reference>